<evidence type="ECO:0000256" key="1">
    <source>
        <dbReference type="SAM" id="MobiDB-lite"/>
    </source>
</evidence>
<proteinExistence type="predicted"/>
<sequence length="197" mass="21190">MPDLLADDIRKAEKEKTSEAVTDTIITVGKKRLEITKTKRSSLGIEKDTRPQPDSAGEIGAGSGSLHTEDTPINPGERQPMGGINPGEEPIRKKDVQIPILTARVISPDARNGLYYFSFTSAKNAENVAIEVFESTETSSVPAEILSAKCNGKELVVDVNKGIQLPSILAGVPVTLQVTIDIDDYCAMELKVNGQLT</sequence>
<name>A0A644XY64_9ZZZZ</name>
<comment type="caution">
    <text evidence="2">The sequence shown here is derived from an EMBL/GenBank/DDBJ whole genome shotgun (WGS) entry which is preliminary data.</text>
</comment>
<dbReference type="AlphaFoldDB" id="A0A644XY64"/>
<reference evidence="2" key="1">
    <citation type="submission" date="2019-08" db="EMBL/GenBank/DDBJ databases">
        <authorList>
            <person name="Kucharzyk K."/>
            <person name="Murdoch R.W."/>
            <person name="Higgins S."/>
            <person name="Loffler F."/>
        </authorList>
    </citation>
    <scope>NUCLEOTIDE SEQUENCE</scope>
</reference>
<gene>
    <name evidence="2" type="ORF">SDC9_67032</name>
</gene>
<accession>A0A644XY64</accession>
<dbReference type="EMBL" id="VSSQ01003420">
    <property type="protein sequence ID" value="MPM20601.1"/>
    <property type="molecule type" value="Genomic_DNA"/>
</dbReference>
<protein>
    <submittedName>
        <fullName evidence="2">Uncharacterized protein</fullName>
    </submittedName>
</protein>
<organism evidence="2">
    <name type="scientific">bioreactor metagenome</name>
    <dbReference type="NCBI Taxonomy" id="1076179"/>
    <lineage>
        <taxon>unclassified sequences</taxon>
        <taxon>metagenomes</taxon>
        <taxon>ecological metagenomes</taxon>
    </lineage>
</organism>
<evidence type="ECO:0000313" key="2">
    <source>
        <dbReference type="EMBL" id="MPM20601.1"/>
    </source>
</evidence>
<feature type="region of interest" description="Disordered" evidence="1">
    <location>
        <begin position="37"/>
        <end position="90"/>
    </location>
</feature>